<dbReference type="Gene3D" id="3.30.70.790">
    <property type="entry name" value="UreE, C-terminal domain"/>
    <property type="match status" value="1"/>
</dbReference>
<sequence length="108" mass="12023">MKQIFVDPDLTRVSFARNVLEAEGIACFIQNENTRTLGPSVAGYSYTQLLDPALCVLDETQWEKAAEIIQTHFKNSTADGPEWQCKGCQELNPAAFDLCWNCGAEHVV</sequence>
<keyword evidence="2" id="KW-0863">Zinc-finger</keyword>
<dbReference type="InterPro" id="IPR018551">
    <property type="entry name" value="DUF2007"/>
</dbReference>
<reference evidence="6" key="1">
    <citation type="submission" date="2017-02" db="EMBL/GenBank/DDBJ databases">
        <authorList>
            <person name="Varghese N."/>
            <person name="Submissions S."/>
        </authorList>
    </citation>
    <scope>NUCLEOTIDE SEQUENCE [LARGE SCALE GENOMIC DNA]</scope>
    <source>
        <strain evidence="6">ATCC 700200</strain>
    </source>
</reference>
<dbReference type="PROSITE" id="PS01358">
    <property type="entry name" value="ZF_RANBP2_1"/>
    <property type="match status" value="1"/>
</dbReference>
<evidence type="ECO:0000256" key="3">
    <source>
        <dbReference type="ARBA" id="ARBA00022833"/>
    </source>
</evidence>
<protein>
    <submittedName>
        <fullName evidence="5">Putative signal transducing protein</fullName>
    </submittedName>
</protein>
<evidence type="ECO:0000259" key="4">
    <source>
        <dbReference type="PROSITE" id="PS01358"/>
    </source>
</evidence>
<dbReference type="AlphaFoldDB" id="A0A1T4WE21"/>
<dbReference type="Proteomes" id="UP000190774">
    <property type="component" value="Unassembled WGS sequence"/>
</dbReference>
<dbReference type="InterPro" id="IPR001876">
    <property type="entry name" value="Znf_RanBP2"/>
</dbReference>
<name>A0A1T4WE21_9BACT</name>
<organism evidence="5 6">
    <name type="scientific">Prosthecobacter debontii</name>
    <dbReference type="NCBI Taxonomy" id="48467"/>
    <lineage>
        <taxon>Bacteria</taxon>
        <taxon>Pseudomonadati</taxon>
        <taxon>Verrucomicrobiota</taxon>
        <taxon>Verrucomicrobiia</taxon>
        <taxon>Verrucomicrobiales</taxon>
        <taxon>Verrucomicrobiaceae</taxon>
        <taxon>Prosthecobacter</taxon>
    </lineage>
</organism>
<keyword evidence="3" id="KW-0862">Zinc</keyword>
<dbReference type="RefSeq" id="WP_078811267.1">
    <property type="nucleotide sequence ID" value="NZ_FUYE01000001.1"/>
</dbReference>
<gene>
    <name evidence="5" type="ORF">SAMN02745166_00023</name>
</gene>
<dbReference type="EMBL" id="FUYE01000001">
    <property type="protein sequence ID" value="SKA75437.1"/>
    <property type="molecule type" value="Genomic_DNA"/>
</dbReference>
<evidence type="ECO:0000313" key="5">
    <source>
        <dbReference type="EMBL" id="SKA75437.1"/>
    </source>
</evidence>
<proteinExistence type="predicted"/>
<feature type="domain" description="RanBP2-type" evidence="4">
    <location>
        <begin position="83"/>
        <end position="102"/>
    </location>
</feature>
<dbReference type="OrthoDB" id="9814654at2"/>
<evidence type="ECO:0000256" key="2">
    <source>
        <dbReference type="ARBA" id="ARBA00022771"/>
    </source>
</evidence>
<evidence type="ECO:0000256" key="1">
    <source>
        <dbReference type="ARBA" id="ARBA00022723"/>
    </source>
</evidence>
<dbReference type="Pfam" id="PF09413">
    <property type="entry name" value="DUF2007"/>
    <property type="match status" value="1"/>
</dbReference>
<accession>A0A1T4WE21</accession>
<evidence type="ECO:0000313" key="6">
    <source>
        <dbReference type="Proteomes" id="UP000190774"/>
    </source>
</evidence>
<dbReference type="InterPro" id="IPR011322">
    <property type="entry name" value="N-reg_PII-like_a/b"/>
</dbReference>
<keyword evidence="1" id="KW-0479">Metal-binding</keyword>
<dbReference type="GO" id="GO:0008270">
    <property type="term" value="F:zinc ion binding"/>
    <property type="evidence" value="ECO:0007669"/>
    <property type="project" value="UniProtKB-KW"/>
</dbReference>
<dbReference type="STRING" id="48467.SAMN02745166_00023"/>
<keyword evidence="6" id="KW-1185">Reference proteome</keyword>
<dbReference type="SUPFAM" id="SSF54913">
    <property type="entry name" value="GlnB-like"/>
    <property type="match status" value="1"/>
</dbReference>